<reference evidence="9" key="1">
    <citation type="submission" date="2025-08" db="UniProtKB">
        <authorList>
            <consortium name="RefSeq"/>
        </authorList>
    </citation>
    <scope>IDENTIFICATION</scope>
</reference>
<dbReference type="GO" id="GO:0016020">
    <property type="term" value="C:membrane"/>
    <property type="evidence" value="ECO:0007669"/>
    <property type="project" value="UniProtKB-SubCell"/>
</dbReference>
<keyword evidence="3 7" id="KW-0812">Transmembrane</keyword>
<dbReference type="RefSeq" id="XP_004637713.1">
    <property type="nucleotide sequence ID" value="XM_004637656.2"/>
</dbReference>
<feature type="region of interest" description="Disordered" evidence="6">
    <location>
        <begin position="528"/>
        <end position="632"/>
    </location>
</feature>
<dbReference type="Pfam" id="PF05277">
    <property type="entry name" value="DUF726"/>
    <property type="match status" value="1"/>
</dbReference>
<protein>
    <submittedName>
        <fullName evidence="9">Transmembrane and coiled-coil domain-containing protein 4</fullName>
    </submittedName>
</protein>
<accession>A0A6P3F2Y0</accession>
<dbReference type="GeneID" id="101564482"/>
<evidence type="ECO:0000313" key="9">
    <source>
        <dbReference type="RefSeq" id="XP_004637713.1"/>
    </source>
</evidence>
<dbReference type="OMA" id="AGLYSYC"/>
<dbReference type="InterPro" id="IPR029058">
    <property type="entry name" value="AB_hydrolase_fold"/>
</dbReference>
<feature type="transmembrane region" description="Helical" evidence="7">
    <location>
        <begin position="219"/>
        <end position="246"/>
    </location>
</feature>
<feature type="transmembrane region" description="Helical" evidence="7">
    <location>
        <begin position="187"/>
        <end position="213"/>
    </location>
</feature>
<evidence type="ECO:0000256" key="3">
    <source>
        <dbReference type="ARBA" id="ARBA00022692"/>
    </source>
</evidence>
<dbReference type="InParanoid" id="A0A6P3F2Y0"/>
<proteinExistence type="inferred from homology"/>
<keyword evidence="8" id="KW-1185">Reference proteome</keyword>
<feature type="region of interest" description="Disordered" evidence="6">
    <location>
        <begin position="1"/>
        <end position="24"/>
    </location>
</feature>
<sequence length="632" mass="67647">MATWSRPGQRQPQGPKPAVEGEPQVPLGRELTEANRFAYAALCGISLSQLFPEPEQRSFCTEFVAGLVKWLELSEAVLPTMTAFASGLGGEGTDTFAQILLKDPILKGDPSLITQDLLSFSLKEGRYDARARVLVCHMTSLLQVPLEELDVLEETFLESLKETKEEESETAEAARKKKENRRKWKRYLLIGLATVGGGTVIGVTGGLAAPLVAAGAATVIGSAGAAALGSVAGIAVMTSLFGAAGAGLTGYKMKKRVGAIEEFTFLPLTEGRQLHITVAITGWLASGKYRTFSAPWAALARSQEQYCLAWEAKYLMELGNALETILSGLANMVAQEALKYTVLSGIVAALTWPASLLSVANVIDNPWGVCLHRSAEVGKHLAHILLSRQQGQRPVTLIGFSLGARVIYFCLQEMAQEKGCQGIIEDVVLLGAPVEGDPKHWEPFRKVVSGRIINGYSRGDWLLSFVYRTSSVQLRVAGLQPVLLQDRRMENVDLSLVVSGHLDYAKQMEVILKAVGIRTKPGWGEKGLLLAPGSQSQEESGQAAATFSASQIPHQDGQPKDPSPGDTPKVAESPDPSHTQVPAELDQFEGASLPATAGPTQSPHVCSHGMGPNPLGCPDCAHETQDLCPGLD</sequence>
<comment type="similarity">
    <text evidence="2">Belongs to the TMCO4 family.</text>
</comment>
<dbReference type="PANTHER" id="PTHR17920:SF3">
    <property type="entry name" value="TRANSMEMBRANE AND COILED-COIL DOMAIN-CONTAINING PROTEIN 4"/>
    <property type="match status" value="1"/>
</dbReference>
<feature type="compositionally biased region" description="Polar residues" evidence="6">
    <location>
        <begin position="533"/>
        <end position="553"/>
    </location>
</feature>
<name>A0A6P3F2Y0_OCTDE</name>
<keyword evidence="4 7" id="KW-1133">Transmembrane helix</keyword>
<evidence type="ECO:0000256" key="1">
    <source>
        <dbReference type="ARBA" id="ARBA00004141"/>
    </source>
</evidence>
<evidence type="ECO:0000256" key="4">
    <source>
        <dbReference type="ARBA" id="ARBA00022989"/>
    </source>
</evidence>
<dbReference type="FunCoup" id="A0A6P3F2Y0">
    <property type="interactions" value="14"/>
</dbReference>
<evidence type="ECO:0000256" key="7">
    <source>
        <dbReference type="SAM" id="Phobius"/>
    </source>
</evidence>
<dbReference type="CTD" id="255104"/>
<organism evidence="8 9">
    <name type="scientific">Octodon degus</name>
    <name type="common">Degu</name>
    <name type="synonym">Sciurus degus</name>
    <dbReference type="NCBI Taxonomy" id="10160"/>
    <lineage>
        <taxon>Eukaryota</taxon>
        <taxon>Metazoa</taxon>
        <taxon>Chordata</taxon>
        <taxon>Craniata</taxon>
        <taxon>Vertebrata</taxon>
        <taxon>Euteleostomi</taxon>
        <taxon>Mammalia</taxon>
        <taxon>Eutheria</taxon>
        <taxon>Euarchontoglires</taxon>
        <taxon>Glires</taxon>
        <taxon>Rodentia</taxon>
        <taxon>Hystricomorpha</taxon>
        <taxon>Octodontidae</taxon>
        <taxon>Octodon</taxon>
    </lineage>
</organism>
<dbReference type="InterPro" id="IPR007941">
    <property type="entry name" value="DUF726"/>
</dbReference>
<dbReference type="PANTHER" id="PTHR17920">
    <property type="entry name" value="TRANSMEMBRANE AND COILED-COIL DOMAIN-CONTAINING PROTEIN 4 TMCO4"/>
    <property type="match status" value="1"/>
</dbReference>
<dbReference type="AlphaFoldDB" id="A0A6P3F2Y0"/>
<comment type="subcellular location">
    <subcellularLocation>
        <location evidence="1">Membrane</location>
        <topology evidence="1">Multi-pass membrane protein</topology>
    </subcellularLocation>
</comment>
<evidence type="ECO:0000256" key="6">
    <source>
        <dbReference type="SAM" id="MobiDB-lite"/>
    </source>
</evidence>
<keyword evidence="5 7" id="KW-0472">Membrane</keyword>
<evidence type="ECO:0000313" key="8">
    <source>
        <dbReference type="Proteomes" id="UP000515203"/>
    </source>
</evidence>
<evidence type="ECO:0000256" key="5">
    <source>
        <dbReference type="ARBA" id="ARBA00023136"/>
    </source>
</evidence>
<dbReference type="Proteomes" id="UP000515203">
    <property type="component" value="Unplaced"/>
</dbReference>
<feature type="compositionally biased region" description="Low complexity" evidence="6">
    <location>
        <begin position="1"/>
        <end position="13"/>
    </location>
</feature>
<dbReference type="OrthoDB" id="277931at2759"/>
<evidence type="ECO:0000256" key="2">
    <source>
        <dbReference type="ARBA" id="ARBA00009824"/>
    </source>
</evidence>
<dbReference type="SUPFAM" id="SSF53474">
    <property type="entry name" value="alpha/beta-Hydrolases"/>
    <property type="match status" value="1"/>
</dbReference>
<gene>
    <name evidence="9" type="primary">Tmco4</name>
</gene>